<comment type="similarity">
    <text evidence="2">Belongs to the peptidase M14 family.</text>
</comment>
<evidence type="ECO:0000256" key="1">
    <source>
        <dbReference type="ARBA" id="ARBA00001947"/>
    </source>
</evidence>
<dbReference type="CDD" id="cd06234">
    <property type="entry name" value="M14_PaCCP-like"/>
    <property type="match status" value="1"/>
</dbReference>
<dbReference type="GO" id="GO:0008270">
    <property type="term" value="F:zinc ion binding"/>
    <property type="evidence" value="ECO:0007669"/>
    <property type="project" value="InterPro"/>
</dbReference>
<keyword evidence="4" id="KW-0645">Protease</keyword>
<dbReference type="AlphaFoldDB" id="A0A839IU59"/>
<proteinExistence type="inferred from homology"/>
<dbReference type="GO" id="GO:0004181">
    <property type="term" value="F:metallocarboxypeptidase activity"/>
    <property type="evidence" value="ECO:0007669"/>
    <property type="project" value="InterPro"/>
</dbReference>
<keyword evidence="4" id="KW-0121">Carboxypeptidase</keyword>
<name>A0A839IU59_9GAMM</name>
<dbReference type="RefSeq" id="WP_182809944.1">
    <property type="nucleotide sequence ID" value="NZ_JACJFM010000024.1"/>
</dbReference>
<evidence type="ECO:0000259" key="3">
    <source>
        <dbReference type="PROSITE" id="PS52035"/>
    </source>
</evidence>
<comment type="cofactor">
    <cofactor evidence="1">
        <name>Zn(2+)</name>
        <dbReference type="ChEBI" id="CHEBI:29105"/>
    </cofactor>
</comment>
<evidence type="ECO:0000256" key="2">
    <source>
        <dbReference type="PROSITE-ProRule" id="PRU01379"/>
    </source>
</evidence>
<dbReference type="PROSITE" id="PS52035">
    <property type="entry name" value="PEPTIDASE_M14"/>
    <property type="match status" value="1"/>
</dbReference>
<dbReference type="Pfam" id="PF18027">
    <property type="entry name" value="Pepdidase_M14_N"/>
    <property type="match status" value="1"/>
</dbReference>
<sequence length="380" mass="43858">MPFSQQTLRISAAFDSGNIEVLDMSSPQNIQLNIRKDHQSDFFQWFHFRVQGAANQSLTMRIMNADQAAYLDGWEDYQAVASYDRQFWFRVPTRYENGELMIDHSPEQNSIYYAYFAPYSFERHLDLLAYAQQSELCQIYDLGQTLDGRDLNLLKIGTERDGKKRIWITARQHPGESMAEWCTEGIIERLLDQDDALAQYLLEQAVFYIVPNMNPDGAIRGHLRTNACGVNLNREWLEPAMDRSPEVYLVREAMLQTGVDLFLDLHGDEGLPCNFIAGQEGAPQLSEDVLEQEVRFKQNLAEVNPDFQLERGYLPGKFGPETFTVASFWVGKQFNCPSMTLEMPFKDYDLRPDAQCGWSPERSVKLGESLLYPLKKWLNR</sequence>
<dbReference type="Gene3D" id="2.60.40.3120">
    <property type="match status" value="1"/>
</dbReference>
<keyword evidence="5" id="KW-1185">Reference proteome</keyword>
<protein>
    <submittedName>
        <fullName evidence="4">Carboxypeptidase family protein</fullName>
    </submittedName>
</protein>
<dbReference type="InterPro" id="IPR000834">
    <property type="entry name" value="Peptidase_M14"/>
</dbReference>
<dbReference type="Gene3D" id="3.40.630.10">
    <property type="entry name" value="Zn peptidases"/>
    <property type="match status" value="1"/>
</dbReference>
<gene>
    <name evidence="4" type="ORF">H4O21_16350</name>
</gene>
<dbReference type="PANTHER" id="PTHR12756:SF11">
    <property type="entry name" value="CYTOSOLIC CARBOXYPEPTIDASE 1"/>
    <property type="match status" value="1"/>
</dbReference>
<dbReference type="InterPro" id="IPR040626">
    <property type="entry name" value="Pepdidase_M14_N"/>
</dbReference>
<reference evidence="4 5" key="1">
    <citation type="submission" date="2020-08" db="EMBL/GenBank/DDBJ databases">
        <title>Oceanospirillum sp. nov. isolated from marine sediment.</title>
        <authorList>
            <person name="Ji X."/>
        </authorList>
    </citation>
    <scope>NUCLEOTIDE SEQUENCE [LARGE SCALE GENOMIC DNA]</scope>
    <source>
        <strain evidence="4 5">D5</strain>
    </source>
</reference>
<dbReference type="EMBL" id="JACJFM010000024">
    <property type="protein sequence ID" value="MBB1488174.1"/>
    <property type="molecule type" value="Genomic_DNA"/>
</dbReference>
<evidence type="ECO:0000313" key="5">
    <source>
        <dbReference type="Proteomes" id="UP000565262"/>
    </source>
</evidence>
<feature type="domain" description="Peptidase M14" evidence="3">
    <location>
        <begin position="111"/>
        <end position="380"/>
    </location>
</feature>
<dbReference type="PANTHER" id="PTHR12756">
    <property type="entry name" value="CYTOSOLIC CARBOXYPEPTIDASE"/>
    <property type="match status" value="1"/>
</dbReference>
<dbReference type="GO" id="GO:0006508">
    <property type="term" value="P:proteolysis"/>
    <property type="evidence" value="ECO:0007669"/>
    <property type="project" value="InterPro"/>
</dbReference>
<dbReference type="Proteomes" id="UP000565262">
    <property type="component" value="Unassembled WGS sequence"/>
</dbReference>
<organism evidence="4 5">
    <name type="scientific">Oceanospirillum sediminis</name>
    <dbReference type="NCBI Taxonomy" id="2760088"/>
    <lineage>
        <taxon>Bacteria</taxon>
        <taxon>Pseudomonadati</taxon>
        <taxon>Pseudomonadota</taxon>
        <taxon>Gammaproteobacteria</taxon>
        <taxon>Oceanospirillales</taxon>
        <taxon>Oceanospirillaceae</taxon>
        <taxon>Oceanospirillum</taxon>
    </lineage>
</organism>
<dbReference type="SMART" id="SM00631">
    <property type="entry name" value="Zn_pept"/>
    <property type="match status" value="1"/>
</dbReference>
<evidence type="ECO:0000313" key="4">
    <source>
        <dbReference type="EMBL" id="MBB1488174.1"/>
    </source>
</evidence>
<keyword evidence="4" id="KW-0378">Hydrolase</keyword>
<dbReference type="SUPFAM" id="SSF53187">
    <property type="entry name" value="Zn-dependent exopeptidases"/>
    <property type="match status" value="1"/>
</dbReference>
<feature type="active site" description="Proton donor/acceptor" evidence="2">
    <location>
        <position position="342"/>
    </location>
</feature>
<comment type="caution">
    <text evidence="4">The sequence shown here is derived from an EMBL/GenBank/DDBJ whole genome shotgun (WGS) entry which is preliminary data.</text>
</comment>
<dbReference type="InterPro" id="IPR050821">
    <property type="entry name" value="Cytosolic_carboxypeptidase"/>
</dbReference>
<dbReference type="Pfam" id="PF00246">
    <property type="entry name" value="Peptidase_M14"/>
    <property type="match status" value="1"/>
</dbReference>
<accession>A0A839IU59</accession>